<dbReference type="Proteomes" id="UP000018144">
    <property type="component" value="Unassembled WGS sequence"/>
</dbReference>
<dbReference type="AlphaFoldDB" id="U4LR38"/>
<protein>
    <submittedName>
        <fullName evidence="2">Uncharacterized protein</fullName>
    </submittedName>
</protein>
<feature type="compositionally biased region" description="Acidic residues" evidence="1">
    <location>
        <begin position="236"/>
        <end position="252"/>
    </location>
</feature>
<evidence type="ECO:0000313" key="2">
    <source>
        <dbReference type="EMBL" id="CCX34039.1"/>
    </source>
</evidence>
<accession>U4LR38</accession>
<reference evidence="2 3" key="1">
    <citation type="journal article" date="2013" name="PLoS Genet.">
        <title>The genome and development-dependent transcriptomes of Pyronema confluens: a window into fungal evolution.</title>
        <authorList>
            <person name="Traeger S."/>
            <person name="Altegoer F."/>
            <person name="Freitag M."/>
            <person name="Gabaldon T."/>
            <person name="Kempken F."/>
            <person name="Kumar A."/>
            <person name="Marcet-Houben M."/>
            <person name="Poggeler S."/>
            <person name="Stajich J.E."/>
            <person name="Nowrousian M."/>
        </authorList>
    </citation>
    <scope>NUCLEOTIDE SEQUENCE [LARGE SCALE GENOMIC DNA]</scope>
    <source>
        <strain evidence="3">CBS 100304</strain>
        <tissue evidence="2">Vegetative mycelium</tissue>
    </source>
</reference>
<feature type="region of interest" description="Disordered" evidence="1">
    <location>
        <begin position="176"/>
        <end position="202"/>
    </location>
</feature>
<sequence length="252" mass="28107">MKVEKKGMDAMRKVALVKSVKNAKEAVGNIEWSRQVETAKNLRKIEKPVEAAQVTNGVKSTKPEKNVGEILKDTSGTEVVKWMGKLYENCGTPKAPQKQIKNNVFDVFSPDRDDIFLSSSRDGVLGQGIFLGTYEEARERALGSIKGKNEDMGVGMVNDESKALVLVPKGKEVIFVPSESTSPTPSGPKPSQRKRKLVKRLPPRKARKDVVYIDVDELAEESAEAFTQDRTHKDETEDYDDYSEDDDLYTLP</sequence>
<keyword evidence="3" id="KW-1185">Reference proteome</keyword>
<evidence type="ECO:0000256" key="1">
    <source>
        <dbReference type="SAM" id="MobiDB-lite"/>
    </source>
</evidence>
<feature type="region of interest" description="Disordered" evidence="1">
    <location>
        <begin position="222"/>
        <end position="252"/>
    </location>
</feature>
<organism evidence="2 3">
    <name type="scientific">Pyronema omphalodes (strain CBS 100304)</name>
    <name type="common">Pyronema confluens</name>
    <dbReference type="NCBI Taxonomy" id="1076935"/>
    <lineage>
        <taxon>Eukaryota</taxon>
        <taxon>Fungi</taxon>
        <taxon>Dikarya</taxon>
        <taxon>Ascomycota</taxon>
        <taxon>Pezizomycotina</taxon>
        <taxon>Pezizomycetes</taxon>
        <taxon>Pezizales</taxon>
        <taxon>Pyronemataceae</taxon>
        <taxon>Pyronema</taxon>
    </lineage>
</organism>
<proteinExistence type="predicted"/>
<evidence type="ECO:0000313" key="3">
    <source>
        <dbReference type="Proteomes" id="UP000018144"/>
    </source>
</evidence>
<dbReference type="EMBL" id="HF936296">
    <property type="protein sequence ID" value="CCX34039.1"/>
    <property type="molecule type" value="Genomic_DNA"/>
</dbReference>
<gene>
    <name evidence="2" type="ORF">PCON_02517</name>
</gene>
<feature type="compositionally biased region" description="Basic residues" evidence="1">
    <location>
        <begin position="191"/>
        <end position="202"/>
    </location>
</feature>
<name>U4LR38_PYROM</name>